<feature type="transmembrane region" description="Helical" evidence="2">
    <location>
        <begin position="141"/>
        <end position="164"/>
    </location>
</feature>
<evidence type="ECO:0000256" key="2">
    <source>
        <dbReference type="SAM" id="Phobius"/>
    </source>
</evidence>
<proteinExistence type="predicted"/>
<evidence type="ECO:0000256" key="1">
    <source>
        <dbReference type="SAM" id="MobiDB-lite"/>
    </source>
</evidence>
<name>A0A0D3CIC5_BRAOL</name>
<dbReference type="HOGENOM" id="CLU_1027986_0_0_1"/>
<evidence type="ECO:0000313" key="4">
    <source>
        <dbReference type="Proteomes" id="UP000032141"/>
    </source>
</evidence>
<dbReference type="STRING" id="109376.A0A0D3CIC5"/>
<keyword evidence="2" id="KW-1133">Transmembrane helix</keyword>
<dbReference type="AlphaFoldDB" id="A0A0D3CIC5"/>
<feature type="region of interest" description="Disordered" evidence="1">
    <location>
        <begin position="247"/>
        <end position="271"/>
    </location>
</feature>
<organism evidence="3 4">
    <name type="scientific">Brassica oleracea var. oleracea</name>
    <dbReference type="NCBI Taxonomy" id="109376"/>
    <lineage>
        <taxon>Eukaryota</taxon>
        <taxon>Viridiplantae</taxon>
        <taxon>Streptophyta</taxon>
        <taxon>Embryophyta</taxon>
        <taxon>Tracheophyta</taxon>
        <taxon>Spermatophyta</taxon>
        <taxon>Magnoliopsida</taxon>
        <taxon>eudicotyledons</taxon>
        <taxon>Gunneridae</taxon>
        <taxon>Pentapetalae</taxon>
        <taxon>rosids</taxon>
        <taxon>malvids</taxon>
        <taxon>Brassicales</taxon>
        <taxon>Brassicaceae</taxon>
        <taxon>Brassiceae</taxon>
        <taxon>Brassica</taxon>
    </lineage>
</organism>
<keyword evidence="2" id="KW-0472">Membrane</keyword>
<dbReference type="Proteomes" id="UP000032141">
    <property type="component" value="Chromosome C5"/>
</dbReference>
<keyword evidence="2" id="KW-0812">Transmembrane</keyword>
<accession>A0A0D3CIC5</accession>
<evidence type="ECO:0000313" key="3">
    <source>
        <dbReference type="EnsemblPlants" id="Bo5g113740.1"/>
    </source>
</evidence>
<keyword evidence="4" id="KW-1185">Reference proteome</keyword>
<reference evidence="3 4" key="1">
    <citation type="journal article" date="2014" name="Genome Biol.">
        <title>Transcriptome and methylome profiling reveals relics of genome dominance in the mesopolyploid Brassica oleracea.</title>
        <authorList>
            <person name="Parkin I.A."/>
            <person name="Koh C."/>
            <person name="Tang H."/>
            <person name="Robinson S.J."/>
            <person name="Kagale S."/>
            <person name="Clarke W.E."/>
            <person name="Town C.D."/>
            <person name="Nixon J."/>
            <person name="Krishnakumar V."/>
            <person name="Bidwell S.L."/>
            <person name="Denoeud F."/>
            <person name="Belcram H."/>
            <person name="Links M.G."/>
            <person name="Just J."/>
            <person name="Clarke C."/>
            <person name="Bender T."/>
            <person name="Huebert T."/>
            <person name="Mason A.S."/>
            <person name="Pires J.C."/>
            <person name="Barker G."/>
            <person name="Moore J."/>
            <person name="Walley P.G."/>
            <person name="Manoli S."/>
            <person name="Batley J."/>
            <person name="Edwards D."/>
            <person name="Nelson M.N."/>
            <person name="Wang X."/>
            <person name="Paterson A.H."/>
            <person name="King G."/>
            <person name="Bancroft I."/>
            <person name="Chalhoub B."/>
            <person name="Sharpe A.G."/>
        </authorList>
    </citation>
    <scope>NUCLEOTIDE SEQUENCE</scope>
    <source>
        <strain evidence="3 4">cv. TO1000</strain>
    </source>
</reference>
<reference evidence="3" key="2">
    <citation type="submission" date="2015-03" db="UniProtKB">
        <authorList>
            <consortium name="EnsemblPlants"/>
        </authorList>
    </citation>
    <scope>IDENTIFICATION</scope>
</reference>
<protein>
    <submittedName>
        <fullName evidence="3">Uncharacterized protein</fullName>
    </submittedName>
</protein>
<dbReference type="Gramene" id="Bo5g113740.1">
    <property type="protein sequence ID" value="Bo5g113740.1"/>
    <property type="gene ID" value="Bo5g113740"/>
</dbReference>
<dbReference type="PANTHER" id="PTHR34360">
    <property type="entry name" value="OS08G0519400 PROTEIN"/>
    <property type="match status" value="1"/>
</dbReference>
<sequence length="271" mass="30509">MCFTRPLCRPLLTLNGFRRSRFNPTPNAPTLSSWKDIEHQRSFCNINHLFGTEGSLFNREIHRGTQNTYNPIHDPIMTIVKPHLEKVQVVLEPYTKNVRHGFKKLVESTKVYHRNFTMLKTKAQEMLKNNEITKPVAKMDLAMVGATTLIGSPLIFIIKLLSAVSNQIVLRGRRNTAINKNQSLDIDEANTAQLLKACGTTPGSPVKLRKASENLETPQHGKQFTSSQFDSWISSYSDAVFHLDEKTPEAYGEEVSEQTPSSNGKEKVSAV</sequence>
<dbReference type="PANTHER" id="PTHR34360:SF1">
    <property type="entry name" value="OS08G0519400 PROTEIN"/>
    <property type="match status" value="1"/>
</dbReference>
<dbReference type="EnsemblPlants" id="Bo5g113740.1">
    <property type="protein sequence ID" value="Bo5g113740.1"/>
    <property type="gene ID" value="Bo5g113740"/>
</dbReference>